<dbReference type="RefSeq" id="XP_015703212.1">
    <property type="nucleotide sequence ID" value="XM_015847188.1"/>
</dbReference>
<dbReference type="EMBL" id="KN293997">
    <property type="protein sequence ID" value="KGQ01711.1"/>
    <property type="molecule type" value="Genomic_DNA"/>
</dbReference>
<dbReference type="GeneID" id="26970516"/>
<evidence type="ECO:0000313" key="1">
    <source>
        <dbReference type="EMBL" id="KGQ01711.1"/>
    </source>
</evidence>
<gene>
    <name evidence="1" type="ORF">PAAG_11558</name>
</gene>
<protein>
    <submittedName>
        <fullName evidence="1">Uncharacterized protein</fullName>
    </submittedName>
</protein>
<dbReference type="HOGENOM" id="CLU_1704782_0_0_1"/>
<proteinExistence type="predicted"/>
<evidence type="ECO:0000313" key="2">
    <source>
        <dbReference type="Proteomes" id="UP000002059"/>
    </source>
</evidence>
<name>A0A0A2V1S1_PARBA</name>
<keyword evidence="2" id="KW-1185">Reference proteome</keyword>
<reference evidence="1 2" key="1">
    <citation type="journal article" date="2011" name="PLoS Genet.">
        <title>Comparative genomic analysis of human fungal pathogens causing paracoccidioidomycosis.</title>
        <authorList>
            <person name="Desjardins C.A."/>
            <person name="Champion M.D."/>
            <person name="Holder J.W."/>
            <person name="Muszewska A."/>
            <person name="Goldberg J."/>
            <person name="Bailao A.M."/>
            <person name="Brigido M.M."/>
            <person name="Ferreira M.E."/>
            <person name="Garcia A.M."/>
            <person name="Grynberg M."/>
            <person name="Gujja S."/>
            <person name="Heiman D.I."/>
            <person name="Henn M.R."/>
            <person name="Kodira C.D."/>
            <person name="Leon-Narvaez H."/>
            <person name="Longo L.V."/>
            <person name="Ma L.J."/>
            <person name="Malavazi I."/>
            <person name="Matsuo A.L."/>
            <person name="Morais F.V."/>
            <person name="Pereira M."/>
            <person name="Rodriguez-Brito S."/>
            <person name="Sakthikumar S."/>
            <person name="Salem-Izacc S.M."/>
            <person name="Sykes S.M."/>
            <person name="Teixeira M.M."/>
            <person name="Vallejo M.C."/>
            <person name="Walter M.E."/>
            <person name="Yandava C."/>
            <person name="Young S."/>
            <person name="Zeng Q."/>
            <person name="Zucker J."/>
            <person name="Felipe M.S."/>
            <person name="Goldman G.H."/>
            <person name="Haas B.J."/>
            <person name="McEwen J.G."/>
            <person name="Nino-Vega G."/>
            <person name="Puccia R."/>
            <person name="San-Blas G."/>
            <person name="Soares C.M."/>
            <person name="Birren B.W."/>
            <person name="Cuomo C.A."/>
        </authorList>
    </citation>
    <scope>NUCLEOTIDE SEQUENCE [LARGE SCALE GENOMIC DNA]</scope>
    <source>
        <strain evidence="2">ATCC MYA-826 / Pb01</strain>
    </source>
</reference>
<dbReference type="KEGG" id="pbl:PAAG_11558"/>
<dbReference type="Proteomes" id="UP000002059">
    <property type="component" value="Partially assembled WGS sequence"/>
</dbReference>
<organism evidence="1 2">
    <name type="scientific">Paracoccidioides lutzii (strain ATCC MYA-826 / Pb01)</name>
    <name type="common">Paracoccidioides brasiliensis</name>
    <dbReference type="NCBI Taxonomy" id="502779"/>
    <lineage>
        <taxon>Eukaryota</taxon>
        <taxon>Fungi</taxon>
        <taxon>Dikarya</taxon>
        <taxon>Ascomycota</taxon>
        <taxon>Pezizomycotina</taxon>
        <taxon>Eurotiomycetes</taxon>
        <taxon>Eurotiomycetidae</taxon>
        <taxon>Onygenales</taxon>
        <taxon>Ajellomycetaceae</taxon>
        <taxon>Paracoccidioides</taxon>
    </lineage>
</organism>
<accession>A0A0A2V1S1</accession>
<sequence length="154" mass="17639">MFKEPRSKGNLGMKFKEINPCMQLLSDTTEKPWYYQAVLQGLPTSEAQKKDNPHSDRLSLNQLCRKSMSFPASTYIMVQGKRIEWVHLSESSHLASMGKPTASAPLFSTRRNPLANKPWRGWLKRIQKFHVQGPRLLKLNPQIIGAWIPSNSYS</sequence>
<dbReference type="VEuPathDB" id="FungiDB:PAAG_11558"/>
<dbReference type="AlphaFoldDB" id="A0A0A2V1S1"/>